<organism evidence="2 3">
    <name type="scientific">Paractinoplanes toevensis</name>
    <dbReference type="NCBI Taxonomy" id="571911"/>
    <lineage>
        <taxon>Bacteria</taxon>
        <taxon>Bacillati</taxon>
        <taxon>Actinomycetota</taxon>
        <taxon>Actinomycetes</taxon>
        <taxon>Micromonosporales</taxon>
        <taxon>Micromonosporaceae</taxon>
        <taxon>Paractinoplanes</taxon>
    </lineage>
</organism>
<dbReference type="AlphaFoldDB" id="A0A919WBX8"/>
<reference evidence="2 3" key="1">
    <citation type="submission" date="2021-03" db="EMBL/GenBank/DDBJ databases">
        <title>Whole genome shotgun sequence of Actinoplanes toevensis NBRC 105298.</title>
        <authorList>
            <person name="Komaki H."/>
            <person name="Tamura T."/>
        </authorList>
    </citation>
    <scope>NUCLEOTIDE SEQUENCE [LARGE SCALE GENOMIC DNA]</scope>
    <source>
        <strain evidence="2 3">NBRC 105298</strain>
    </source>
</reference>
<evidence type="ECO:0000256" key="1">
    <source>
        <dbReference type="SAM" id="MobiDB-lite"/>
    </source>
</evidence>
<dbReference type="Proteomes" id="UP000677082">
    <property type="component" value="Unassembled WGS sequence"/>
</dbReference>
<proteinExistence type="predicted"/>
<evidence type="ECO:0000313" key="3">
    <source>
        <dbReference type="Proteomes" id="UP000677082"/>
    </source>
</evidence>
<gene>
    <name evidence="2" type="ORF">Ato02nite_092100</name>
</gene>
<sequence>MVRPEPAVWQPGGRRGRARPAAARGGWVSLSGTECHGTRPAAYGKRSVRDRPGATYAGRFPVGMVMGV</sequence>
<dbReference type="EMBL" id="BOQN01000143">
    <property type="protein sequence ID" value="GIM97417.1"/>
    <property type="molecule type" value="Genomic_DNA"/>
</dbReference>
<comment type="caution">
    <text evidence="2">The sequence shown here is derived from an EMBL/GenBank/DDBJ whole genome shotgun (WGS) entry which is preliminary data.</text>
</comment>
<accession>A0A919WBX8</accession>
<evidence type="ECO:0000313" key="2">
    <source>
        <dbReference type="EMBL" id="GIM97417.1"/>
    </source>
</evidence>
<name>A0A919WBX8_9ACTN</name>
<protein>
    <submittedName>
        <fullName evidence="2">Uncharacterized protein</fullName>
    </submittedName>
</protein>
<feature type="region of interest" description="Disordered" evidence="1">
    <location>
        <begin position="1"/>
        <end position="24"/>
    </location>
</feature>
<keyword evidence="3" id="KW-1185">Reference proteome</keyword>